<gene>
    <name evidence="2" type="ORF">V5O48_013753</name>
</gene>
<organism evidence="2 3">
    <name type="scientific">Marasmius crinis-equi</name>
    <dbReference type="NCBI Taxonomy" id="585013"/>
    <lineage>
        <taxon>Eukaryota</taxon>
        <taxon>Fungi</taxon>
        <taxon>Dikarya</taxon>
        <taxon>Basidiomycota</taxon>
        <taxon>Agaricomycotina</taxon>
        <taxon>Agaricomycetes</taxon>
        <taxon>Agaricomycetidae</taxon>
        <taxon>Agaricales</taxon>
        <taxon>Marasmiineae</taxon>
        <taxon>Marasmiaceae</taxon>
        <taxon>Marasmius</taxon>
    </lineage>
</organism>
<evidence type="ECO:0000313" key="2">
    <source>
        <dbReference type="EMBL" id="KAL0568242.1"/>
    </source>
</evidence>
<feature type="compositionally biased region" description="Acidic residues" evidence="1">
    <location>
        <begin position="110"/>
        <end position="127"/>
    </location>
</feature>
<feature type="region of interest" description="Disordered" evidence="1">
    <location>
        <begin position="70"/>
        <end position="135"/>
    </location>
</feature>
<dbReference type="EMBL" id="JBAHYK010001385">
    <property type="protein sequence ID" value="KAL0568242.1"/>
    <property type="molecule type" value="Genomic_DNA"/>
</dbReference>
<accession>A0ABR3EZ94</accession>
<keyword evidence="3" id="KW-1185">Reference proteome</keyword>
<comment type="caution">
    <text evidence="2">The sequence shown here is derived from an EMBL/GenBank/DDBJ whole genome shotgun (WGS) entry which is preliminary data.</text>
</comment>
<proteinExistence type="predicted"/>
<feature type="compositionally biased region" description="Acidic residues" evidence="1">
    <location>
        <begin position="86"/>
        <end position="101"/>
    </location>
</feature>
<evidence type="ECO:0000313" key="3">
    <source>
        <dbReference type="Proteomes" id="UP001465976"/>
    </source>
</evidence>
<protein>
    <submittedName>
        <fullName evidence="2">Uncharacterized protein</fullName>
    </submittedName>
</protein>
<dbReference type="Proteomes" id="UP001465976">
    <property type="component" value="Unassembled WGS sequence"/>
</dbReference>
<sequence>MTRPLNPVLLEEVNDLRAFYDALGGSWSQGFVGSEEDERARWVRFMWQEREHPTVKSLWQVFYRHLDVQDIEDSEGYDTDSTQTDQDSDDMIEPDSNEDADWFGQMTREDSEEELTESQEVEEEDVKEPEVKVEE</sequence>
<reference evidence="2 3" key="1">
    <citation type="submission" date="2024-02" db="EMBL/GenBank/DDBJ databases">
        <title>A draft genome for the cacao thread blight pathogen Marasmius crinis-equi.</title>
        <authorList>
            <person name="Cohen S.P."/>
            <person name="Baruah I.K."/>
            <person name="Amoako-Attah I."/>
            <person name="Bukari Y."/>
            <person name="Meinhardt L.W."/>
            <person name="Bailey B.A."/>
        </authorList>
    </citation>
    <scope>NUCLEOTIDE SEQUENCE [LARGE SCALE GENOMIC DNA]</scope>
    <source>
        <strain evidence="2 3">GH-76</strain>
    </source>
</reference>
<name>A0ABR3EZ94_9AGAR</name>
<evidence type="ECO:0000256" key="1">
    <source>
        <dbReference type="SAM" id="MobiDB-lite"/>
    </source>
</evidence>